<reference evidence="11" key="1">
    <citation type="journal article" date="2014" name="FEMS Microbiol. Lett.">
        <title>Draft Genomic DNA Sequence of the Facultatively Methylotrophic Bacterium Acidomonas methanolica type strain MB58.</title>
        <authorList>
            <person name="Higashiura N."/>
            <person name="Hadano H."/>
            <person name="Hirakawa H."/>
            <person name="Matsutani M."/>
            <person name="Takabe S."/>
            <person name="Matsushita K."/>
            <person name="Azuma Y."/>
        </authorList>
    </citation>
    <scope>NUCLEOTIDE SEQUENCE [LARGE SCALE GENOMIC DNA]</scope>
    <source>
        <strain evidence="11">MB58</strain>
    </source>
</reference>
<reference evidence="10 11" key="2">
    <citation type="journal article" date="2014" name="FEMS Microbiol. Lett.">
        <title>Draft genomic DNA sequence of the facultatively methylotrophic bacterium Acidomonas methanolica type strain MB58.</title>
        <authorList>
            <person name="Higashiura N."/>
            <person name="Hadano H."/>
            <person name="Hirakawa H."/>
            <person name="Matsutani M."/>
            <person name="Takabe S."/>
            <person name="Matsushita K."/>
            <person name="Azuma Y."/>
        </authorList>
    </citation>
    <scope>NUCLEOTIDE SEQUENCE [LARGE SCALE GENOMIC DNA]</scope>
    <source>
        <strain evidence="10 11">MB58</strain>
    </source>
</reference>
<dbReference type="InterPro" id="IPR023042">
    <property type="entry name" value="Peptidase_M17_leu_NH2_pept"/>
</dbReference>
<dbReference type="NCBIfam" id="NF002075">
    <property type="entry name" value="PRK00913.2-2"/>
    <property type="match status" value="1"/>
</dbReference>
<keyword evidence="5 8" id="KW-0645">Protease</keyword>
<comment type="cofactor">
    <cofactor evidence="8">
        <name>Mn(2+)</name>
        <dbReference type="ChEBI" id="CHEBI:29035"/>
    </cofactor>
    <text evidence="8">Binds 2 manganese ions per subunit.</text>
</comment>
<evidence type="ECO:0000313" key="10">
    <source>
        <dbReference type="EMBL" id="GAJ29222.1"/>
    </source>
</evidence>
<comment type="function">
    <text evidence="8">Presumably involved in the processing and regular turnover of intracellular proteins. Catalyzes the removal of unsubstituted N-terminal amino acids from various peptides.</text>
</comment>
<dbReference type="GO" id="GO:0005737">
    <property type="term" value="C:cytoplasm"/>
    <property type="evidence" value="ECO:0007669"/>
    <property type="project" value="UniProtKB-SubCell"/>
</dbReference>
<dbReference type="CDD" id="cd00433">
    <property type="entry name" value="Peptidase_M17"/>
    <property type="match status" value="1"/>
</dbReference>
<evidence type="ECO:0000313" key="11">
    <source>
        <dbReference type="Proteomes" id="UP000019760"/>
    </source>
</evidence>
<dbReference type="InterPro" id="IPR011356">
    <property type="entry name" value="Leucine_aapep/pepB"/>
</dbReference>
<dbReference type="EC" id="3.4.11.10" evidence="8"/>
<gene>
    <name evidence="8" type="primary">pepA</name>
    <name evidence="10" type="ORF">Amme_054_024</name>
</gene>
<feature type="binding site" evidence="8">
    <location>
        <position position="268"/>
    </location>
    <ligand>
        <name>Mn(2+)</name>
        <dbReference type="ChEBI" id="CHEBI:29035"/>
        <label>2</label>
    </ligand>
</feature>
<dbReference type="Pfam" id="PF00883">
    <property type="entry name" value="Peptidase_M17"/>
    <property type="match status" value="1"/>
</dbReference>
<sequence>MLDVQIRPRLSLEAEGGEAPLSLALFVGRGFENGEPLFEALDRLSAGAVRRAVILTGFEGDAEQSCVLLAPTPFIERLVLIGCGGADAPEAVALEAAGALAARLLRKAGEAHFLFAAEFEGHAAHAAYGAVLGQYAFTPYRTQKPAGSTPLLAMVTLHVNDKKAVEADWTGLEAVARGVMRTRDLVSEPPNVLTPPEFARRIEALRDLGVEIESFDESALQDLGFGAMLGVAQGSEAGARLVVMRWRGGRGDGDEAPAVFVGKGVTFDSGGISIKPAGGMEEMKTDMAGAAVVVGLMETLARRGAKAHVVGLVGLVENMLSGGAQRPGDVVRSYSGQTIEVLNTDAEGRLVLADVLAYARARFSPAFMVDLATLTGAIVVSLGHVRAGLFSNDDALAGEIFARGEAVGEPVWRMPMGKPYDKLLRSDIADMKNIGGRPGGSITAAQFLARFVGETPWAHLDIAGVAWRGDAGPIGPKGATGFGVRLLDALVREHVEGRGA</sequence>
<dbReference type="EMBL" id="BAND01000054">
    <property type="protein sequence ID" value="GAJ29222.1"/>
    <property type="molecule type" value="Genomic_DNA"/>
</dbReference>
<comment type="caution">
    <text evidence="10">The sequence shown here is derived from an EMBL/GenBank/DDBJ whole genome shotgun (WGS) entry which is preliminary data.</text>
</comment>
<feature type="binding site" evidence="8">
    <location>
        <position position="268"/>
    </location>
    <ligand>
        <name>Mn(2+)</name>
        <dbReference type="ChEBI" id="CHEBI:29035"/>
        <label>1</label>
    </ligand>
</feature>
<evidence type="ECO:0000256" key="1">
    <source>
        <dbReference type="ARBA" id="ARBA00000135"/>
    </source>
</evidence>
<evidence type="ECO:0000256" key="6">
    <source>
        <dbReference type="ARBA" id="ARBA00022801"/>
    </source>
</evidence>
<dbReference type="Pfam" id="PF02789">
    <property type="entry name" value="Peptidase_M17_N"/>
    <property type="match status" value="1"/>
</dbReference>
<dbReference type="Gene3D" id="3.40.220.10">
    <property type="entry name" value="Leucine Aminopeptidase, subunit E, domain 1"/>
    <property type="match status" value="1"/>
</dbReference>
<comment type="subcellular location">
    <subcellularLocation>
        <location evidence="8">Cytoplasm</location>
    </subcellularLocation>
</comment>
<organism evidence="10 11">
    <name type="scientific">Acidomonas methanolica NBRC 104435</name>
    <dbReference type="NCBI Taxonomy" id="1231351"/>
    <lineage>
        <taxon>Bacteria</taxon>
        <taxon>Pseudomonadati</taxon>
        <taxon>Pseudomonadota</taxon>
        <taxon>Alphaproteobacteria</taxon>
        <taxon>Acetobacterales</taxon>
        <taxon>Acetobacteraceae</taxon>
        <taxon>Acidomonas</taxon>
    </lineage>
</organism>
<keyword evidence="6 8" id="KW-0378">Hydrolase</keyword>
<dbReference type="NCBIfam" id="NF002074">
    <property type="entry name" value="PRK00913.1-4"/>
    <property type="match status" value="1"/>
</dbReference>
<feature type="domain" description="Cytosol aminopeptidase" evidence="9">
    <location>
        <begin position="343"/>
        <end position="350"/>
    </location>
</feature>
<feature type="binding site" evidence="8">
    <location>
        <position position="347"/>
    </location>
    <ligand>
        <name>Mn(2+)</name>
        <dbReference type="ChEBI" id="CHEBI:29035"/>
        <label>2</label>
    </ligand>
</feature>
<evidence type="ECO:0000256" key="7">
    <source>
        <dbReference type="ARBA" id="ARBA00023211"/>
    </source>
</evidence>
<dbReference type="InterPro" id="IPR008283">
    <property type="entry name" value="Peptidase_M17_N"/>
</dbReference>
<dbReference type="Proteomes" id="UP000019760">
    <property type="component" value="Unassembled WGS sequence"/>
</dbReference>
<dbReference type="GO" id="GO:0006508">
    <property type="term" value="P:proteolysis"/>
    <property type="evidence" value="ECO:0007669"/>
    <property type="project" value="UniProtKB-KW"/>
</dbReference>
<evidence type="ECO:0000256" key="2">
    <source>
        <dbReference type="ARBA" id="ARBA00000967"/>
    </source>
</evidence>
<evidence type="ECO:0000256" key="4">
    <source>
        <dbReference type="ARBA" id="ARBA00022438"/>
    </source>
</evidence>
<dbReference type="InterPro" id="IPR043472">
    <property type="entry name" value="Macro_dom-like"/>
</dbReference>
<comment type="catalytic activity">
    <reaction evidence="2 8">
        <text>Release of an N-terminal amino acid, preferentially leucine, but not glutamic or aspartic acids.</text>
        <dbReference type="EC" id="3.4.11.10"/>
    </reaction>
</comment>
<dbReference type="PANTHER" id="PTHR11963">
    <property type="entry name" value="LEUCINE AMINOPEPTIDASE-RELATED"/>
    <property type="match status" value="1"/>
</dbReference>
<dbReference type="RefSeq" id="WP_042058811.1">
    <property type="nucleotide sequence ID" value="NZ_BAND01000054.1"/>
</dbReference>
<feature type="binding site" evidence="8">
    <location>
        <position position="263"/>
    </location>
    <ligand>
        <name>Mn(2+)</name>
        <dbReference type="ChEBI" id="CHEBI:29035"/>
        <label>2</label>
    </ligand>
</feature>
<dbReference type="SUPFAM" id="SSF53187">
    <property type="entry name" value="Zn-dependent exopeptidases"/>
    <property type="match status" value="1"/>
</dbReference>
<dbReference type="GO" id="GO:0030145">
    <property type="term" value="F:manganese ion binding"/>
    <property type="evidence" value="ECO:0007669"/>
    <property type="project" value="UniProtKB-UniRule"/>
</dbReference>
<name>A0A023D521_ACIMT</name>
<keyword evidence="7 8" id="KW-0464">Manganese</keyword>
<dbReference type="AlphaFoldDB" id="A0A023D521"/>
<dbReference type="PANTHER" id="PTHR11963:SF23">
    <property type="entry name" value="CYTOSOL AMINOPEPTIDASE"/>
    <property type="match status" value="1"/>
</dbReference>
<evidence type="ECO:0000256" key="8">
    <source>
        <dbReference type="HAMAP-Rule" id="MF_00181"/>
    </source>
</evidence>
<accession>A0A023D521</accession>
<keyword evidence="11" id="KW-1185">Reference proteome</keyword>
<feature type="binding site" evidence="8">
    <location>
        <position position="286"/>
    </location>
    <ligand>
        <name>Mn(2+)</name>
        <dbReference type="ChEBI" id="CHEBI:29035"/>
        <label>2</label>
    </ligand>
</feature>
<evidence type="ECO:0000256" key="3">
    <source>
        <dbReference type="ARBA" id="ARBA00009528"/>
    </source>
</evidence>
<evidence type="ECO:0000256" key="5">
    <source>
        <dbReference type="ARBA" id="ARBA00022670"/>
    </source>
</evidence>
<protein>
    <recommendedName>
        <fullName evidence="8">Probable cytosol aminopeptidase</fullName>
        <ecNumber evidence="8">3.4.11.1</ecNumber>
    </recommendedName>
    <alternativeName>
        <fullName evidence="8">Leucine aminopeptidase</fullName>
        <shortName evidence="8">LAP</shortName>
        <ecNumber evidence="8">3.4.11.10</ecNumber>
    </alternativeName>
    <alternativeName>
        <fullName evidence="8">Leucyl aminopeptidase</fullName>
    </alternativeName>
</protein>
<proteinExistence type="inferred from homology"/>
<comment type="catalytic activity">
    <reaction evidence="1 8">
        <text>Release of an N-terminal amino acid, Xaa-|-Yaa-, in which Xaa is preferably Leu, but may be other amino acids including Pro although not Arg or Lys, and Yaa may be Pro. Amino acid amides and methyl esters are also readily hydrolyzed, but rates on arylamides are exceedingly low.</text>
        <dbReference type="EC" id="3.4.11.1"/>
    </reaction>
</comment>
<feature type="active site" evidence="8">
    <location>
        <position position="349"/>
    </location>
</feature>
<comment type="similarity">
    <text evidence="3 8">Belongs to the peptidase M17 family.</text>
</comment>
<dbReference type="Gene3D" id="3.40.630.10">
    <property type="entry name" value="Zn peptidases"/>
    <property type="match status" value="1"/>
</dbReference>
<dbReference type="NCBIfam" id="NF002077">
    <property type="entry name" value="PRK00913.2-4"/>
    <property type="match status" value="1"/>
</dbReference>
<dbReference type="HAMAP" id="MF_00181">
    <property type="entry name" value="Cytosol_peptidase_M17"/>
    <property type="match status" value="1"/>
</dbReference>
<keyword evidence="8" id="KW-0479">Metal-binding</keyword>
<feature type="binding site" evidence="8">
    <location>
        <position position="345"/>
    </location>
    <ligand>
        <name>Mn(2+)</name>
        <dbReference type="ChEBI" id="CHEBI:29035"/>
        <label>1</label>
    </ligand>
</feature>
<dbReference type="GO" id="GO:0070006">
    <property type="term" value="F:metalloaminopeptidase activity"/>
    <property type="evidence" value="ECO:0007669"/>
    <property type="project" value="InterPro"/>
</dbReference>
<keyword evidence="4 8" id="KW-0031">Aminopeptidase</keyword>
<dbReference type="InterPro" id="IPR000819">
    <property type="entry name" value="Peptidase_M17_C"/>
</dbReference>
<keyword evidence="8" id="KW-0963">Cytoplasm</keyword>
<dbReference type="EC" id="3.4.11.1" evidence="8"/>
<dbReference type="PROSITE" id="PS00631">
    <property type="entry name" value="CYTOSOL_AP"/>
    <property type="match status" value="1"/>
</dbReference>
<feature type="binding site" evidence="8">
    <location>
        <position position="347"/>
    </location>
    <ligand>
        <name>Mn(2+)</name>
        <dbReference type="ChEBI" id="CHEBI:29035"/>
        <label>1</label>
    </ligand>
</feature>
<feature type="active site" evidence="8">
    <location>
        <position position="275"/>
    </location>
</feature>
<dbReference type="SUPFAM" id="SSF52949">
    <property type="entry name" value="Macro domain-like"/>
    <property type="match status" value="1"/>
</dbReference>
<dbReference type="OrthoDB" id="9809354at2"/>
<evidence type="ECO:0000259" key="9">
    <source>
        <dbReference type="PROSITE" id="PS00631"/>
    </source>
</evidence>
<dbReference type="PRINTS" id="PR00481">
    <property type="entry name" value="LAMNOPPTDASE"/>
</dbReference>